<comment type="subunit">
    <text evidence="3">Homotetramer.</text>
</comment>
<evidence type="ECO:0000313" key="7">
    <source>
        <dbReference type="Proteomes" id="UP001300261"/>
    </source>
</evidence>
<dbReference type="Pfam" id="PF22725">
    <property type="entry name" value="GFO_IDH_MocA_C3"/>
    <property type="match status" value="1"/>
</dbReference>
<dbReference type="InterPro" id="IPR000683">
    <property type="entry name" value="Gfo/Idh/MocA-like_OxRdtase_N"/>
</dbReference>
<comment type="catalytic activity">
    <reaction evidence="3">
        <text>myo-inositol + NAD(+) = scyllo-inosose + NADH + H(+)</text>
        <dbReference type="Rhea" id="RHEA:16949"/>
        <dbReference type="ChEBI" id="CHEBI:15378"/>
        <dbReference type="ChEBI" id="CHEBI:17268"/>
        <dbReference type="ChEBI" id="CHEBI:17811"/>
        <dbReference type="ChEBI" id="CHEBI:57540"/>
        <dbReference type="ChEBI" id="CHEBI:57945"/>
        <dbReference type="EC" id="1.1.1.18"/>
    </reaction>
</comment>
<evidence type="ECO:0000256" key="2">
    <source>
        <dbReference type="ARBA" id="ARBA00023027"/>
    </source>
</evidence>
<evidence type="ECO:0000313" key="6">
    <source>
        <dbReference type="EMBL" id="MCX2721199.1"/>
    </source>
</evidence>
<evidence type="ECO:0000256" key="3">
    <source>
        <dbReference type="HAMAP-Rule" id="MF_01671"/>
    </source>
</evidence>
<comment type="caution">
    <text evidence="6">The sequence shown here is derived from an EMBL/GenBank/DDBJ whole genome shotgun (WGS) entry which is preliminary data.</text>
</comment>
<dbReference type="SUPFAM" id="SSF51735">
    <property type="entry name" value="NAD(P)-binding Rossmann-fold domains"/>
    <property type="match status" value="1"/>
</dbReference>
<keyword evidence="1 3" id="KW-0560">Oxidoreductase</keyword>
<feature type="domain" description="Gfo/Idh/MocA-like oxidoreductase N-terminal" evidence="4">
    <location>
        <begin position="3"/>
        <end position="123"/>
    </location>
</feature>
<protein>
    <recommendedName>
        <fullName evidence="3">Inositol 2-dehydrogenase</fullName>
        <ecNumber evidence="3">1.1.1.18</ecNumber>
    </recommendedName>
    <alternativeName>
        <fullName evidence="3">Myo-inositol 2-dehydrogenase</fullName>
        <shortName evidence="3">MI 2-dehydrogenase</shortName>
    </alternativeName>
</protein>
<keyword evidence="2 3" id="KW-0520">NAD</keyword>
<dbReference type="InterPro" id="IPR050424">
    <property type="entry name" value="Gfo-Idh-MocA_inositol_DH"/>
</dbReference>
<dbReference type="Proteomes" id="UP001300261">
    <property type="component" value="Unassembled WGS sequence"/>
</dbReference>
<accession>A0ABT3QW95</accession>
<comment type="function">
    <text evidence="3">Involved in the oxidation of myo-inositol (MI) to 2-keto-myo-inositol (2KMI or 2-inosose).</text>
</comment>
<dbReference type="PANTHER" id="PTHR43593">
    <property type="match status" value="1"/>
</dbReference>
<dbReference type="Gene3D" id="3.30.360.10">
    <property type="entry name" value="Dihydrodipicolinate Reductase, domain 2"/>
    <property type="match status" value="1"/>
</dbReference>
<name>A0ABT3QW95_9HYPH</name>
<dbReference type="RefSeq" id="WP_265960894.1">
    <property type="nucleotide sequence ID" value="NZ_JAPEVI010000001.1"/>
</dbReference>
<dbReference type="EMBL" id="JAPEVI010000001">
    <property type="protein sequence ID" value="MCX2721199.1"/>
    <property type="molecule type" value="Genomic_DNA"/>
</dbReference>
<keyword evidence="7" id="KW-1185">Reference proteome</keyword>
<evidence type="ECO:0000259" key="4">
    <source>
        <dbReference type="Pfam" id="PF01408"/>
    </source>
</evidence>
<dbReference type="Gene3D" id="3.40.50.720">
    <property type="entry name" value="NAD(P)-binding Rossmann-like Domain"/>
    <property type="match status" value="1"/>
</dbReference>
<proteinExistence type="inferred from homology"/>
<dbReference type="PANTHER" id="PTHR43593:SF1">
    <property type="entry name" value="INOSITOL 2-DEHYDROGENASE"/>
    <property type="match status" value="1"/>
</dbReference>
<dbReference type="EC" id="1.1.1.18" evidence="3"/>
<reference evidence="6 7" key="1">
    <citation type="journal article" date="2016" name="Int. J. Syst. Evol. Microbiol.">
        <title>Labrenzia salina sp. nov., isolated from the rhizosphere of the halophyte Arthrocnemum macrostachyum.</title>
        <authorList>
            <person name="Camacho M."/>
            <person name="Redondo-Gomez S."/>
            <person name="Rodriguez-Llorente I."/>
            <person name="Rohde M."/>
            <person name="Sproer C."/>
            <person name="Schumann P."/>
            <person name="Klenk H.P."/>
            <person name="Montero-Calasanz M.D.C."/>
        </authorList>
    </citation>
    <scope>NUCLEOTIDE SEQUENCE [LARGE SCALE GENOMIC DNA]</scope>
    <source>
        <strain evidence="6 7">DSM 29163</strain>
    </source>
</reference>
<dbReference type="InterPro" id="IPR055170">
    <property type="entry name" value="GFO_IDH_MocA-like_dom"/>
</dbReference>
<comment type="similarity">
    <text evidence="3">Belongs to the Gfo/Idh/MocA family.</text>
</comment>
<dbReference type="Pfam" id="PF01408">
    <property type="entry name" value="GFO_IDH_MocA"/>
    <property type="match status" value="1"/>
</dbReference>
<dbReference type="SUPFAM" id="SSF55347">
    <property type="entry name" value="Glyceraldehyde-3-phosphate dehydrogenase-like, C-terminal domain"/>
    <property type="match status" value="1"/>
</dbReference>
<feature type="domain" description="GFO/IDH/MocA-like oxidoreductase" evidence="5">
    <location>
        <begin position="132"/>
        <end position="247"/>
    </location>
</feature>
<evidence type="ECO:0000256" key="1">
    <source>
        <dbReference type="ARBA" id="ARBA00023002"/>
    </source>
</evidence>
<dbReference type="InterPro" id="IPR023794">
    <property type="entry name" value="MI/DCI_dehydrogenase"/>
</dbReference>
<evidence type="ECO:0000259" key="5">
    <source>
        <dbReference type="Pfam" id="PF22725"/>
    </source>
</evidence>
<organism evidence="6 7">
    <name type="scientific">Roseibium salinum</name>
    <dbReference type="NCBI Taxonomy" id="1604349"/>
    <lineage>
        <taxon>Bacteria</taxon>
        <taxon>Pseudomonadati</taxon>
        <taxon>Pseudomonadota</taxon>
        <taxon>Alphaproteobacteria</taxon>
        <taxon>Hyphomicrobiales</taxon>
        <taxon>Stappiaceae</taxon>
        <taxon>Roseibium</taxon>
    </lineage>
</organism>
<dbReference type="InterPro" id="IPR036291">
    <property type="entry name" value="NAD(P)-bd_dom_sf"/>
</dbReference>
<sequence>MSLRIGVIGTGMIGQDHIRRITHVLPNCEVTAVTDVDRARAESAAAMTPNAAVYDAAAPLIAADNVDAVLIASWGPAHEEAILPALDAGKPIFCEKPLATTQDACLRIIDAEVATGRRLIQVGFMRRYDAAYKALKATVDSGEIGAPLLFHSVHRNASVPKGLYTSDMAVSDTMVHDIDVSRWLLDDEVARVRVTAAKPNSLGEDLRDPIFAVMEMRGGALATVEVSVNIGYGYDIRGEISAEKGAASLGESNPILVKTSEKFSGRVPADWRERFIAAYDAEIAEWVIAASKGGATGPSAWDGYAITAVSDAALKAANTGEAADVTLVDRPALYGN</sequence>
<gene>
    <name evidence="3" type="primary">iolG</name>
    <name evidence="6" type="ORF">ON753_02080</name>
</gene>
<dbReference type="HAMAP" id="MF_01671">
    <property type="entry name" value="IolG"/>
    <property type="match status" value="1"/>
</dbReference>